<comment type="function">
    <text evidence="2">Catalyzes a salvage reaction resulting in the formation of AMP, that is energically less costly than de novo synthesis.</text>
</comment>
<gene>
    <name evidence="14" type="ORF">HZH66_000435</name>
</gene>
<evidence type="ECO:0000256" key="9">
    <source>
        <dbReference type="ARBA" id="ARBA00022490"/>
    </source>
</evidence>
<reference evidence="14" key="1">
    <citation type="journal article" date="2020" name="G3 (Bethesda)">
        <title>High-Quality Assemblies for Three Invasive Social Wasps from the &lt;i&gt;Vespula&lt;/i&gt; Genus.</title>
        <authorList>
            <person name="Harrop T.W.R."/>
            <person name="Guhlin J."/>
            <person name="McLaughlin G.M."/>
            <person name="Permina E."/>
            <person name="Stockwell P."/>
            <person name="Gilligan J."/>
            <person name="Le Lec M.F."/>
            <person name="Gruber M.A.M."/>
            <person name="Quinn O."/>
            <person name="Lovegrove M."/>
            <person name="Duncan E.J."/>
            <person name="Remnant E.J."/>
            <person name="Van Eeckhoven J."/>
            <person name="Graham B."/>
            <person name="Knapp R.A."/>
            <person name="Langford K.W."/>
            <person name="Kronenberg Z."/>
            <person name="Press M.O."/>
            <person name="Eacker S.M."/>
            <person name="Wilson-Rankin E.E."/>
            <person name="Purcell J."/>
            <person name="Lester P.J."/>
            <person name="Dearden P.K."/>
        </authorList>
    </citation>
    <scope>NUCLEOTIDE SEQUENCE</scope>
    <source>
        <strain evidence="14">Marl-1</strain>
    </source>
</reference>
<sequence length="176" mass="19628">MDKTEKLKLVKNTIKSYDNFPTYGVNFRDIFPVFQNTLALKALRDLLVEHVLFLEIDLIAGLDSRGFLLGPMVCIEIDKPFIPIRKKGKLPGKVLSQDYSLEYGESTLELQISSVKEGTRVLIIDDLLATGGSIGAAINLLTAANVKVVECLVVIELLELKAREKFDVPIYSIVQF</sequence>
<evidence type="ECO:0000256" key="8">
    <source>
        <dbReference type="ARBA" id="ARBA00017366"/>
    </source>
</evidence>
<keyword evidence="15" id="KW-1185">Reference proteome</keyword>
<dbReference type="InterPro" id="IPR000836">
    <property type="entry name" value="PRTase_dom"/>
</dbReference>
<comment type="pathway">
    <text evidence="4">Purine metabolism; AMP biosynthesis via salvage pathway; AMP from adenine: step 1/1.</text>
</comment>
<dbReference type="GO" id="GO:0006166">
    <property type="term" value="P:purine ribonucleoside salvage"/>
    <property type="evidence" value="ECO:0007669"/>
    <property type="project" value="UniProtKB-KW"/>
</dbReference>
<comment type="subunit">
    <text evidence="6">Homodimer.</text>
</comment>
<proteinExistence type="inferred from homology"/>
<dbReference type="AlphaFoldDB" id="A0A834KUJ0"/>
<organism evidence="14 15">
    <name type="scientific">Vespula vulgaris</name>
    <name type="common">Yellow jacket</name>
    <name type="synonym">Wasp</name>
    <dbReference type="NCBI Taxonomy" id="7454"/>
    <lineage>
        <taxon>Eukaryota</taxon>
        <taxon>Metazoa</taxon>
        <taxon>Ecdysozoa</taxon>
        <taxon>Arthropoda</taxon>
        <taxon>Hexapoda</taxon>
        <taxon>Insecta</taxon>
        <taxon>Pterygota</taxon>
        <taxon>Neoptera</taxon>
        <taxon>Endopterygota</taxon>
        <taxon>Hymenoptera</taxon>
        <taxon>Apocrita</taxon>
        <taxon>Aculeata</taxon>
        <taxon>Vespoidea</taxon>
        <taxon>Vespidae</taxon>
        <taxon>Vespinae</taxon>
        <taxon>Vespula</taxon>
    </lineage>
</organism>
<dbReference type="UniPathway" id="UPA00588">
    <property type="reaction ID" value="UER00646"/>
</dbReference>
<dbReference type="HAMAP" id="MF_00004">
    <property type="entry name" value="Aden_phosphoribosyltr"/>
    <property type="match status" value="1"/>
</dbReference>
<keyword evidence="12" id="KW-0660">Purine salvage</keyword>
<feature type="domain" description="Phosphoribosyltransferase" evidence="13">
    <location>
        <begin position="37"/>
        <end position="162"/>
    </location>
</feature>
<evidence type="ECO:0000256" key="5">
    <source>
        <dbReference type="ARBA" id="ARBA00008391"/>
    </source>
</evidence>
<dbReference type="CDD" id="cd06223">
    <property type="entry name" value="PRTases_typeI"/>
    <property type="match status" value="1"/>
</dbReference>
<dbReference type="InterPro" id="IPR029057">
    <property type="entry name" value="PRTase-like"/>
</dbReference>
<dbReference type="EC" id="2.4.2.7" evidence="7"/>
<dbReference type="GO" id="GO:0044209">
    <property type="term" value="P:AMP salvage"/>
    <property type="evidence" value="ECO:0007669"/>
    <property type="project" value="UniProtKB-UniPathway"/>
</dbReference>
<evidence type="ECO:0000256" key="10">
    <source>
        <dbReference type="ARBA" id="ARBA00022676"/>
    </source>
</evidence>
<protein>
    <recommendedName>
        <fullName evidence="8">Adenine phosphoribosyltransferase</fullName>
        <ecNumber evidence="7">2.4.2.7</ecNumber>
    </recommendedName>
</protein>
<dbReference type="Pfam" id="PF00156">
    <property type="entry name" value="Pribosyltran"/>
    <property type="match status" value="1"/>
</dbReference>
<dbReference type="GO" id="GO:0006168">
    <property type="term" value="P:adenine salvage"/>
    <property type="evidence" value="ECO:0007669"/>
    <property type="project" value="InterPro"/>
</dbReference>
<evidence type="ECO:0000256" key="7">
    <source>
        <dbReference type="ARBA" id="ARBA00011893"/>
    </source>
</evidence>
<dbReference type="GO" id="GO:0003999">
    <property type="term" value="F:adenine phosphoribosyltransferase activity"/>
    <property type="evidence" value="ECO:0007669"/>
    <property type="project" value="UniProtKB-EC"/>
</dbReference>
<evidence type="ECO:0000256" key="6">
    <source>
        <dbReference type="ARBA" id="ARBA00011738"/>
    </source>
</evidence>
<comment type="subcellular location">
    <subcellularLocation>
        <location evidence="3">Cytoplasm</location>
    </subcellularLocation>
</comment>
<dbReference type="PANTHER" id="PTHR32315">
    <property type="entry name" value="ADENINE PHOSPHORIBOSYLTRANSFERASE"/>
    <property type="match status" value="1"/>
</dbReference>
<evidence type="ECO:0000313" key="14">
    <source>
        <dbReference type="EMBL" id="KAF7411539.1"/>
    </source>
</evidence>
<keyword evidence="9" id="KW-0963">Cytoplasm</keyword>
<dbReference type="FunFam" id="3.40.50.2020:FF:000021">
    <property type="entry name" value="Adenine phosphoribosyltransferase"/>
    <property type="match status" value="1"/>
</dbReference>
<evidence type="ECO:0000256" key="4">
    <source>
        <dbReference type="ARBA" id="ARBA00004659"/>
    </source>
</evidence>
<accession>A0A834KUJ0</accession>
<keyword evidence="10" id="KW-0328">Glycosyltransferase</keyword>
<evidence type="ECO:0000259" key="13">
    <source>
        <dbReference type="Pfam" id="PF00156"/>
    </source>
</evidence>
<dbReference type="GO" id="GO:0016208">
    <property type="term" value="F:AMP binding"/>
    <property type="evidence" value="ECO:0007669"/>
    <property type="project" value="TreeGrafter"/>
</dbReference>
<comment type="caution">
    <text evidence="14">The sequence shown here is derived from an EMBL/GenBank/DDBJ whole genome shotgun (WGS) entry which is preliminary data.</text>
</comment>
<dbReference type="EMBL" id="JACSEA010000001">
    <property type="protein sequence ID" value="KAF7411539.1"/>
    <property type="molecule type" value="Genomic_DNA"/>
</dbReference>
<evidence type="ECO:0000313" key="15">
    <source>
        <dbReference type="Proteomes" id="UP000614350"/>
    </source>
</evidence>
<comment type="similarity">
    <text evidence="5">Belongs to the purine/pyrimidine phosphoribosyltransferase family.</text>
</comment>
<dbReference type="GO" id="GO:0002055">
    <property type="term" value="F:adenine binding"/>
    <property type="evidence" value="ECO:0007669"/>
    <property type="project" value="TreeGrafter"/>
</dbReference>
<dbReference type="PANTHER" id="PTHR32315:SF3">
    <property type="entry name" value="ADENINE PHOSPHORIBOSYLTRANSFERASE"/>
    <property type="match status" value="1"/>
</dbReference>
<comment type="catalytic activity">
    <reaction evidence="1">
        <text>AMP + diphosphate = 5-phospho-alpha-D-ribose 1-diphosphate + adenine</text>
        <dbReference type="Rhea" id="RHEA:16609"/>
        <dbReference type="ChEBI" id="CHEBI:16708"/>
        <dbReference type="ChEBI" id="CHEBI:33019"/>
        <dbReference type="ChEBI" id="CHEBI:58017"/>
        <dbReference type="ChEBI" id="CHEBI:456215"/>
        <dbReference type="EC" id="2.4.2.7"/>
    </reaction>
</comment>
<evidence type="ECO:0000256" key="1">
    <source>
        <dbReference type="ARBA" id="ARBA00000868"/>
    </source>
</evidence>
<dbReference type="Proteomes" id="UP000614350">
    <property type="component" value="Unassembled WGS sequence"/>
</dbReference>
<evidence type="ECO:0000256" key="3">
    <source>
        <dbReference type="ARBA" id="ARBA00004496"/>
    </source>
</evidence>
<dbReference type="GO" id="GO:0005737">
    <property type="term" value="C:cytoplasm"/>
    <property type="evidence" value="ECO:0007669"/>
    <property type="project" value="UniProtKB-SubCell"/>
</dbReference>
<dbReference type="InterPro" id="IPR050054">
    <property type="entry name" value="UPRTase/APRTase"/>
</dbReference>
<name>A0A834KUJ0_VESVU</name>
<dbReference type="Gene3D" id="3.40.50.2020">
    <property type="match status" value="1"/>
</dbReference>
<dbReference type="SUPFAM" id="SSF53271">
    <property type="entry name" value="PRTase-like"/>
    <property type="match status" value="1"/>
</dbReference>
<dbReference type="InterPro" id="IPR005764">
    <property type="entry name" value="Ade_phspho_trans"/>
</dbReference>
<dbReference type="NCBIfam" id="NF002634">
    <property type="entry name" value="PRK02304.1-3"/>
    <property type="match status" value="1"/>
</dbReference>
<dbReference type="NCBIfam" id="NF002636">
    <property type="entry name" value="PRK02304.1-5"/>
    <property type="match status" value="1"/>
</dbReference>
<evidence type="ECO:0000256" key="2">
    <source>
        <dbReference type="ARBA" id="ARBA00003968"/>
    </source>
</evidence>
<evidence type="ECO:0000256" key="11">
    <source>
        <dbReference type="ARBA" id="ARBA00022679"/>
    </source>
</evidence>
<evidence type="ECO:0000256" key="12">
    <source>
        <dbReference type="ARBA" id="ARBA00022726"/>
    </source>
</evidence>
<keyword evidence="11" id="KW-0808">Transferase</keyword>